<feature type="region of interest" description="Disordered" evidence="1">
    <location>
        <begin position="581"/>
        <end position="607"/>
    </location>
</feature>
<feature type="region of interest" description="Disordered" evidence="1">
    <location>
        <begin position="490"/>
        <end position="568"/>
    </location>
</feature>
<evidence type="ECO:0000313" key="3">
    <source>
        <dbReference type="WBParaSite" id="scaffold10232_cov153.g14605"/>
    </source>
</evidence>
<evidence type="ECO:0000313" key="2">
    <source>
        <dbReference type="Proteomes" id="UP000887561"/>
    </source>
</evidence>
<feature type="compositionally biased region" description="Basic and acidic residues" evidence="1">
    <location>
        <begin position="169"/>
        <end position="184"/>
    </location>
</feature>
<proteinExistence type="predicted"/>
<dbReference type="WBParaSite" id="scaffold10232_cov153.g14605">
    <property type="protein sequence ID" value="scaffold10232_cov153.g14605"/>
    <property type="gene ID" value="scaffold10232_cov153.g14605"/>
</dbReference>
<accession>A0A915LBT6</accession>
<feature type="region of interest" description="Disordered" evidence="1">
    <location>
        <begin position="1"/>
        <end position="330"/>
    </location>
</feature>
<organism evidence="2 3">
    <name type="scientific">Meloidogyne javanica</name>
    <name type="common">Root-knot nematode worm</name>
    <dbReference type="NCBI Taxonomy" id="6303"/>
    <lineage>
        <taxon>Eukaryota</taxon>
        <taxon>Metazoa</taxon>
        <taxon>Ecdysozoa</taxon>
        <taxon>Nematoda</taxon>
        <taxon>Chromadorea</taxon>
        <taxon>Rhabditida</taxon>
        <taxon>Tylenchina</taxon>
        <taxon>Tylenchomorpha</taxon>
        <taxon>Tylenchoidea</taxon>
        <taxon>Meloidogynidae</taxon>
        <taxon>Meloidogyninae</taxon>
        <taxon>Meloidogyne</taxon>
        <taxon>Meloidogyne incognita group</taxon>
    </lineage>
</organism>
<feature type="compositionally biased region" description="Polar residues" evidence="1">
    <location>
        <begin position="120"/>
        <end position="131"/>
    </location>
</feature>
<keyword evidence="2" id="KW-1185">Reference proteome</keyword>
<dbReference type="Proteomes" id="UP000887561">
    <property type="component" value="Unplaced"/>
</dbReference>
<feature type="compositionally biased region" description="Basic and acidic residues" evidence="1">
    <location>
        <begin position="502"/>
        <end position="513"/>
    </location>
</feature>
<feature type="compositionally biased region" description="Polar residues" evidence="1">
    <location>
        <begin position="298"/>
        <end position="307"/>
    </location>
</feature>
<feature type="compositionally biased region" description="Polar residues" evidence="1">
    <location>
        <begin position="88"/>
        <end position="97"/>
    </location>
</feature>
<feature type="compositionally biased region" description="Polar residues" evidence="1">
    <location>
        <begin position="17"/>
        <end position="69"/>
    </location>
</feature>
<feature type="compositionally biased region" description="Polar residues" evidence="1">
    <location>
        <begin position="581"/>
        <end position="592"/>
    </location>
</feature>
<name>A0A915LBT6_MELJA</name>
<feature type="compositionally biased region" description="Polar residues" evidence="1">
    <location>
        <begin position="243"/>
        <end position="254"/>
    </location>
</feature>
<sequence>MASTAQASGGAPKTYASVLSQPPKTIKSPGTVSNMTSLKSTSSRTNPVTQRQTPPLNTSQSNKPANLQQGRIYPRVQQGFQQKWIGHASSQSRNEGQSKMGFKSPTTSKFQPAIPHTSRNKNIGGSQTIQHSKSKPAEVHAGIPRNQQQKIQESTGKSVVSGLKTPIHHPKDDNKPQRQQKDQEESVVSVSDTTEGRKLEAKRPSPPSQLPPKRGNIIAVADPTLEKAEGEGTSSDAQKKPLESQNTFQKSSTDSQKDGFTIQIGSFEIHTFGTYPPYETSHQPSSASTTLSHDHPSGQASLPSQGTGVYLPANLDAYEGSDEESGYDEEIDEVVYKQVYQQEIQKSTGKSSVSGSKIHVANLISTKTGEKEGTSSDAQIIKIGSIDIKIPKAKIEQKNNLESSQKNNAESQTKGGVTFKIGKTDIKTEIPIDEIKQKNNSESSISESDEKPLQSQNTFQKTNKENQEKGVTFKIGDKDIETRMSVDKIKRRNKSVSWASEIVEKEELNEGKQDVSGSYSETSAGTTSSVGKQLSNLSIPQSGLNPYAENFMHSSTSPHMIPDPNQRKKLTKNLNAYAESFTPQTLTQTSVPLYQPNPLYEGPNPQV</sequence>
<feature type="region of interest" description="Disordered" evidence="1">
    <location>
        <begin position="429"/>
        <end position="476"/>
    </location>
</feature>
<feature type="compositionally biased region" description="Polar residues" evidence="1">
    <location>
        <begin position="280"/>
        <end position="291"/>
    </location>
</feature>
<evidence type="ECO:0000256" key="1">
    <source>
        <dbReference type="SAM" id="MobiDB-lite"/>
    </source>
</evidence>
<feature type="compositionally biased region" description="Polar residues" evidence="1">
    <location>
        <begin position="145"/>
        <end position="158"/>
    </location>
</feature>
<reference evidence="3" key="1">
    <citation type="submission" date="2022-11" db="UniProtKB">
        <authorList>
            <consortium name="WormBaseParasite"/>
        </authorList>
    </citation>
    <scope>IDENTIFICATION</scope>
</reference>
<dbReference type="AlphaFoldDB" id="A0A915LBT6"/>
<feature type="compositionally biased region" description="Polar residues" evidence="1">
    <location>
        <begin position="515"/>
        <end position="544"/>
    </location>
</feature>
<protein>
    <submittedName>
        <fullName evidence="3">Uncharacterized protein</fullName>
    </submittedName>
</protein>
<feature type="compositionally biased region" description="Basic and acidic residues" evidence="1">
    <location>
        <begin position="194"/>
        <end position="203"/>
    </location>
</feature>
<feature type="compositionally biased region" description="Basic and acidic residues" evidence="1">
    <location>
        <begin position="429"/>
        <end position="439"/>
    </location>
</feature>
<feature type="compositionally biased region" description="Acidic residues" evidence="1">
    <location>
        <begin position="319"/>
        <end position="330"/>
    </location>
</feature>